<evidence type="ECO:0008006" key="4">
    <source>
        <dbReference type="Google" id="ProtNLM"/>
    </source>
</evidence>
<evidence type="ECO:0000313" key="3">
    <source>
        <dbReference type="Proteomes" id="UP000003250"/>
    </source>
</evidence>
<gene>
    <name evidence="2" type="ORF">MAXJ12_15045</name>
</gene>
<evidence type="ECO:0000256" key="1">
    <source>
        <dbReference type="SAM" id="Phobius"/>
    </source>
</evidence>
<keyword evidence="3" id="KW-1185">Reference proteome</keyword>
<dbReference type="EMBL" id="AHAM01000123">
    <property type="protein sequence ID" value="EHK56400.1"/>
    <property type="molecule type" value="Genomic_DNA"/>
</dbReference>
<dbReference type="Proteomes" id="UP000003250">
    <property type="component" value="Unassembled WGS sequence"/>
</dbReference>
<keyword evidence="1" id="KW-0472">Membrane</keyword>
<proteinExistence type="predicted"/>
<accession>H0HS71</accession>
<dbReference type="AlphaFoldDB" id="H0HS71"/>
<sequence>MPTADSSTPEFNAGYRVDHELRKHEKIRFRRDEIADLGAFPSAEGQDLRPPKPSLIRRTANTCTAGIAIVVTVLGLIAGLVYAAGVSGLGSERLRLEAEKAISAIAGMDVDATVGPARLSLDGSSLMALEVRDVSLKKGEDGAPMVDAGIMRFGVRFLPLLSGNVQLGSASISDARIMAAAMPEQDGVDWTNVLRNEAGLIDPDRLIEVAFDRLHRALDAVRPVATDRLDLENVEIVLPEDGRIRVVKIVSATLAASGPGKLAFSAAAEIDGRAVTLEGSAARDPVSRRISVLELQSAAAAPEPSSPGERASEGVNRLGAIDIRLSGQEGIGAEPARLQAALTLHESALDLGARGVLAGSASAAATLVAGSGKIEIDRLHVASERNSFEFNGAVGPKPQGDEAGEEPAYRFELVSSSATLAPGDSPEPALDFRTGISGVYTPGSNRLVAEEVAIQSGPGEALGSASLDFVPGKAPGFALAFTVSDMQVSHVKQLWPWFAADKARLWVLDHVFGGRVPDGRMQLRVLPGRLGNGVPLSQEEVSGRFQVDGTRFDTAGLIPPVRDANGVVEFAGHDIDIALSSGTVYMPSGRSVAASNGTLAIKEANRKPVIGALDIDVTGDAAAVTELASYEPINGMRFIDLKPGDFSGQVSGNVKADIPLHKGIDRSTLDWLVKLNYTDLAVAKPFNGQTLSDADGTITVDPHKAVISAKGKLNGAEAEIELVEPLRPAGPERQREIALILDDKARDALAPGLSLMVSGPMRVELDGHGATQQVKADLTKARLDIPWAGWSKGPGVAAEASFTLAKEGDTTTLSDFSLSGKSFAIEGAVTLANGGLAKADFDRVQLNRGDNVDVTVERTGRGYSVAVEGASFDARSLIKQFTSDAASAMKSGGSVPVSLALDVKSLGGFHGERLSNVKLDYSGAGAKVNGLKVSAVSSAGGKVTVQNASEGGSRKLDMQSSDAGAILRFLNIYEHMEGGAIRLALAGKGDGPMRGRVDATNFWVVNEPKLASIVSTAPAGSDRSLNQAVRRDIDTSRVQFERGATQIDKGNGYLKLDNGVLRGPMIGTTFQGTLYDKNDRMNMTGTFMPAYGLNRIFGEIPLFGVILGNGRDRGLIGVTYKLEGPVKSPQLQINPLSVIAPGIFRSIFEYQ</sequence>
<evidence type="ECO:0000313" key="2">
    <source>
        <dbReference type="EMBL" id="EHK56400.1"/>
    </source>
</evidence>
<feature type="transmembrane region" description="Helical" evidence="1">
    <location>
        <begin position="62"/>
        <end position="85"/>
    </location>
</feature>
<name>H0HS71_9HYPH</name>
<protein>
    <recommendedName>
        <fullName evidence="4">DUF3971 domain-containing protein</fullName>
    </recommendedName>
</protein>
<keyword evidence="1" id="KW-1133">Transmembrane helix</keyword>
<organism evidence="2 3">
    <name type="scientific">Mesorhizobium alhagi CCNWXJ12-2</name>
    <dbReference type="NCBI Taxonomy" id="1107882"/>
    <lineage>
        <taxon>Bacteria</taxon>
        <taxon>Pseudomonadati</taxon>
        <taxon>Pseudomonadota</taxon>
        <taxon>Alphaproteobacteria</taxon>
        <taxon>Hyphomicrobiales</taxon>
        <taxon>Phyllobacteriaceae</taxon>
        <taxon>Allomesorhizobium</taxon>
    </lineage>
</organism>
<keyword evidence="1" id="KW-0812">Transmembrane</keyword>
<dbReference type="PATRIC" id="fig|1107882.3.peg.2935"/>
<reference evidence="2 3" key="1">
    <citation type="journal article" date="2012" name="J. Bacteriol.">
        <title>Draft Genome Sequence of Mesorhizobium alhagi CCNWXJ12-2T, a Novel Salt-Resistant Species Isolated from the Desert of Northwestern China.</title>
        <authorList>
            <person name="Zhou M."/>
            <person name="Chen W."/>
            <person name="Chen H."/>
            <person name="Wei G."/>
        </authorList>
    </citation>
    <scope>NUCLEOTIDE SEQUENCE [LARGE SCALE GENOMIC DNA]</scope>
    <source>
        <strain evidence="2 3">CCNWXJ12-2</strain>
    </source>
</reference>
<dbReference type="RefSeq" id="WP_008836631.1">
    <property type="nucleotide sequence ID" value="NZ_AHAM01000123.1"/>
</dbReference>